<dbReference type="SUPFAM" id="SSF48452">
    <property type="entry name" value="TPR-like"/>
    <property type="match status" value="1"/>
</dbReference>
<protein>
    <recommendedName>
        <fullName evidence="4">Regulatory protein</fullName>
    </recommendedName>
</protein>
<accession>A0ABT6ZRE4</accession>
<dbReference type="PROSITE" id="PS50005">
    <property type="entry name" value="TPR"/>
    <property type="match status" value="1"/>
</dbReference>
<name>A0ABT6ZRE4_9ACTN</name>
<dbReference type="Gene3D" id="1.25.40.10">
    <property type="entry name" value="Tetratricopeptide repeat domain"/>
    <property type="match status" value="1"/>
</dbReference>
<keyword evidence="1" id="KW-0802">TPR repeat</keyword>
<dbReference type="Proteomes" id="UP001214441">
    <property type="component" value="Unassembled WGS sequence"/>
</dbReference>
<organism evidence="2 3">
    <name type="scientific">Streptomyces iconiensis</name>
    <dbReference type="NCBI Taxonomy" id="1384038"/>
    <lineage>
        <taxon>Bacteria</taxon>
        <taxon>Bacillati</taxon>
        <taxon>Actinomycetota</taxon>
        <taxon>Actinomycetes</taxon>
        <taxon>Kitasatosporales</taxon>
        <taxon>Streptomycetaceae</taxon>
        <taxon>Streptomyces</taxon>
    </lineage>
</organism>
<dbReference type="RefSeq" id="WP_274039062.1">
    <property type="nucleotide sequence ID" value="NZ_JANCPR020000004.1"/>
</dbReference>
<reference evidence="2 3" key="1">
    <citation type="submission" date="2023-05" db="EMBL/GenBank/DDBJ databases">
        <title>Streptantibioticus silvisoli sp. nov., acidotolerant actinomycetes 1 from pine litter.</title>
        <authorList>
            <person name="Swiecimska M."/>
            <person name="Golinska P."/>
            <person name="Sangal V."/>
            <person name="Wachnowicz B."/>
            <person name="Goodfellow M."/>
        </authorList>
    </citation>
    <scope>NUCLEOTIDE SEQUENCE [LARGE SCALE GENOMIC DNA]</scope>
    <source>
        <strain evidence="2 3">DSM 42109</strain>
    </source>
</reference>
<evidence type="ECO:0000313" key="3">
    <source>
        <dbReference type="Proteomes" id="UP001214441"/>
    </source>
</evidence>
<gene>
    <name evidence="2" type="ORF">NMN56_004500</name>
</gene>
<dbReference type="EMBL" id="JANCPR020000004">
    <property type="protein sequence ID" value="MDJ1131231.1"/>
    <property type="molecule type" value="Genomic_DNA"/>
</dbReference>
<feature type="repeat" description="TPR" evidence="1">
    <location>
        <begin position="344"/>
        <end position="377"/>
    </location>
</feature>
<sequence>MTERTTNHQLRALVDESGLTYAALAKEVRTVAAECGVALRTNKSGVAHWVAGMPPAATTQRFLTVALSRRLGRLLTAVDLGLAAGEDEENDTIGLTLGADPLASLLLMWRCELDRRHFLSRSAYSVAAAALPLHHVSEIADRTRHAARTGRTVGMAEVEAVRDMIGAFSEIDERHGGRHGRSALVQYLRDDVAPLCRGRHATDEVRRQMLSAASRGVHLLGWKSYDAGQQGLAQRYYLQSFGLAAESNVPGHDGFVMRTMAMQGLKLHRPEHCRDLAEAGQDRAKGRVDVQVEALFRVVYAHTLAKSGQRQAARREADQARALLVGSPGDELPFWALTWGPSAPSVYSRMAKVFESLGEHHAAAEQYRLAAEARPGSYARIVALDLVASAEAQLRQGGIEEACATWHRALDHMGGVRSARTRKAVGRMRRDLARFRGRGVRCAVELEERARTALSA</sequence>
<dbReference type="InterPro" id="IPR011990">
    <property type="entry name" value="TPR-like_helical_dom_sf"/>
</dbReference>
<dbReference type="InterPro" id="IPR019734">
    <property type="entry name" value="TPR_rpt"/>
</dbReference>
<keyword evidence="3" id="KW-1185">Reference proteome</keyword>
<evidence type="ECO:0000313" key="2">
    <source>
        <dbReference type="EMBL" id="MDJ1131231.1"/>
    </source>
</evidence>
<evidence type="ECO:0008006" key="4">
    <source>
        <dbReference type="Google" id="ProtNLM"/>
    </source>
</evidence>
<proteinExistence type="predicted"/>
<evidence type="ECO:0000256" key="1">
    <source>
        <dbReference type="PROSITE-ProRule" id="PRU00339"/>
    </source>
</evidence>
<comment type="caution">
    <text evidence="2">The sequence shown here is derived from an EMBL/GenBank/DDBJ whole genome shotgun (WGS) entry which is preliminary data.</text>
</comment>